<feature type="compositionally biased region" description="Basic and acidic residues" evidence="2">
    <location>
        <begin position="753"/>
        <end position="764"/>
    </location>
</feature>
<evidence type="ECO:0000313" key="5">
    <source>
        <dbReference type="Proteomes" id="UP001499854"/>
    </source>
</evidence>
<evidence type="ECO:0000256" key="2">
    <source>
        <dbReference type="SAM" id="MobiDB-lite"/>
    </source>
</evidence>
<reference evidence="5" key="1">
    <citation type="journal article" date="2019" name="Int. J. Syst. Evol. Microbiol.">
        <title>The Global Catalogue of Microorganisms (GCM) 10K type strain sequencing project: providing services to taxonomists for standard genome sequencing and annotation.</title>
        <authorList>
            <consortium name="The Broad Institute Genomics Platform"/>
            <consortium name="The Broad Institute Genome Sequencing Center for Infectious Disease"/>
            <person name="Wu L."/>
            <person name="Ma J."/>
        </authorList>
    </citation>
    <scope>NUCLEOTIDE SEQUENCE [LARGE SCALE GENOMIC DNA]</scope>
    <source>
        <strain evidence="5">JCM 16013</strain>
    </source>
</reference>
<dbReference type="InterPro" id="IPR002104">
    <property type="entry name" value="Integrase_catalytic"/>
</dbReference>
<feature type="region of interest" description="Disordered" evidence="2">
    <location>
        <begin position="728"/>
        <end position="764"/>
    </location>
</feature>
<sequence>MSAATQPVPVPLAEYCAQVKAQMPQLTDEGREVLGRLAGMDHRVVHARNRTALARLIDPLDTVSVDWDNSLVDSARNMLLLKMSRHRLAYWAWDEQTWTRFITEATGEDRHRRRAHLVAWAYLFGDHWRLHHRLGMPKLPPLADFVFGAGAVEPALAEVSVLLERWESAPKSPPELVRASVLDALLIAGSPHSKDVSLKLLEDLVADNPAANARRRGFRMSRVLAANGYIPEPLTVNHQQRGPRQETLDSVPPQWVEFVLRWQRFSTNEKSTIHTKFPSLLVAGRWAAEKHPEATSPQDWTRDIAAEYIADTMTTVRGQRAGFNRNRTRVGEPLNVRGKAGRIDAIRSFFCDLIEWEWITPRFDPRRVLSLPLSARAGLDPDPRIIDDAAWAKLMAAGLTLTSDDMLAYGTPAEKAAGWHANYYPIEMIRALVGVWLFGGLRMDEIRRLELDCVRWDQADDADSGETYRVCLLHIPANKTSGAFSKPVDPVVGELIDAWQSVRPAQPDITDRKTGQRRQHLFCYRAQLIGPNYLNDKLIPILCSKAGIPESNSRGALTSHRARATIATQLLNAKEPLSLADLQQWLGHKHPSSTRHYAKILQRTLSAAYKRADYFARNMRTIQVLIDRDSILTGAAAAGDEPWKYYDLGEGYCSYDFFAKCPHRLACAHCDFYIPKESSRGQLLAVKDGIQQMLEQFSLTDEEKEALEGDREVIAALIERLAGIPTPAGPTPVELGTTSAFIPPTALTGGLRRPSDDSESKEIS</sequence>
<dbReference type="Proteomes" id="UP001499854">
    <property type="component" value="Unassembled WGS sequence"/>
</dbReference>
<comment type="caution">
    <text evidence="4">The sequence shown here is derived from an EMBL/GenBank/DDBJ whole genome shotgun (WGS) entry which is preliminary data.</text>
</comment>
<dbReference type="EMBL" id="BAAAQM010000007">
    <property type="protein sequence ID" value="GAA1961809.1"/>
    <property type="molecule type" value="Genomic_DNA"/>
</dbReference>
<dbReference type="Pfam" id="PF00589">
    <property type="entry name" value="Phage_integrase"/>
    <property type="match status" value="1"/>
</dbReference>
<gene>
    <name evidence="4" type="ORF">GCM10009838_18110</name>
</gene>
<dbReference type="InterPro" id="IPR013762">
    <property type="entry name" value="Integrase-like_cat_sf"/>
</dbReference>
<name>A0ABP5CCP7_9ACTN</name>
<keyword evidence="5" id="KW-1185">Reference proteome</keyword>
<proteinExistence type="predicted"/>
<dbReference type="Gene3D" id="1.10.443.10">
    <property type="entry name" value="Intergrase catalytic core"/>
    <property type="match status" value="1"/>
</dbReference>
<evidence type="ECO:0000259" key="3">
    <source>
        <dbReference type="PROSITE" id="PS51898"/>
    </source>
</evidence>
<dbReference type="SUPFAM" id="SSF56349">
    <property type="entry name" value="DNA breaking-rejoining enzymes"/>
    <property type="match status" value="1"/>
</dbReference>
<evidence type="ECO:0000313" key="4">
    <source>
        <dbReference type="EMBL" id="GAA1961809.1"/>
    </source>
</evidence>
<accession>A0ABP5CCP7</accession>
<feature type="domain" description="Tyr recombinase" evidence="3">
    <location>
        <begin position="381"/>
        <end position="610"/>
    </location>
</feature>
<evidence type="ECO:0000256" key="1">
    <source>
        <dbReference type="ARBA" id="ARBA00023172"/>
    </source>
</evidence>
<keyword evidence="1" id="KW-0233">DNA recombination</keyword>
<organism evidence="4 5">
    <name type="scientific">Catenulispora subtropica</name>
    <dbReference type="NCBI Taxonomy" id="450798"/>
    <lineage>
        <taxon>Bacteria</taxon>
        <taxon>Bacillati</taxon>
        <taxon>Actinomycetota</taxon>
        <taxon>Actinomycetes</taxon>
        <taxon>Catenulisporales</taxon>
        <taxon>Catenulisporaceae</taxon>
        <taxon>Catenulispora</taxon>
    </lineage>
</organism>
<dbReference type="InterPro" id="IPR011010">
    <property type="entry name" value="DNA_brk_join_enz"/>
</dbReference>
<protein>
    <submittedName>
        <fullName evidence="4">Tyrosine-type recombinase/integrase</fullName>
    </submittedName>
</protein>
<dbReference type="PROSITE" id="PS51898">
    <property type="entry name" value="TYR_RECOMBINASE"/>
    <property type="match status" value="1"/>
</dbReference>